<accession>A0A966DT29</accession>
<dbReference type="SUPFAM" id="SSF53756">
    <property type="entry name" value="UDP-Glycosyltransferase/glycogen phosphorylase"/>
    <property type="match status" value="1"/>
</dbReference>
<dbReference type="PANTHER" id="PTHR12526">
    <property type="entry name" value="GLYCOSYLTRANSFERASE"/>
    <property type="match status" value="1"/>
</dbReference>
<dbReference type="PANTHER" id="PTHR12526:SF630">
    <property type="entry name" value="GLYCOSYLTRANSFERASE"/>
    <property type="match status" value="1"/>
</dbReference>
<reference evidence="1" key="2">
    <citation type="submission" date="2020-10" db="EMBL/GenBank/DDBJ databases">
        <title>Mucilaginibacter sp. nov., isolated from soil.</title>
        <authorList>
            <person name="Jeon C.O."/>
        </authorList>
    </citation>
    <scope>NUCLEOTIDE SEQUENCE</scope>
    <source>
        <strain evidence="1">R11</strain>
    </source>
</reference>
<dbReference type="AlphaFoldDB" id="A0A966DT29"/>
<protein>
    <submittedName>
        <fullName evidence="1">Glycosyltransferase</fullName>
    </submittedName>
</protein>
<gene>
    <name evidence="1" type="ORF">GSY63_15695</name>
</gene>
<sequence length="406" mass="45478">MSLTNKTIVIFGNTRFDSAIQATSLFVARNLAKNNKVFFVDYPFTFKDYLTYRNSEELQVRKSKFPFSADGLINTDLPNFKVVICPPVVPINFLPEGKLFRVALKANEAIIAKRINTVLKSAGVKDFIFINSFNFHYPDIAKTIKPSLTVYQCVDPMIVPYDMKHGIISEDKLVKQSDVVICTSKALYNEKKLDNPNTYFVPNAADVAYFGKTLSADMPVHAKIKELPKPIIGYLGTIERRIDYTLLEEVVKTNADKTFVLAGPVWDNYIPNSITSQNNVHVIGPIPYNEAPQLIKGFDVAIIPFKKDEVSTTIFPLKLFEYLSAGKPVVVSDFNPDLKDYTDNVVAYADGPANFTAAINEALVTNDDQKIADRIAIAKLNSWEKRTEDIADIIDSHLQARTTQTA</sequence>
<dbReference type="RefSeq" id="WP_166586759.1">
    <property type="nucleotide sequence ID" value="NZ_WWEO01000043.1"/>
</dbReference>
<reference evidence="1" key="1">
    <citation type="submission" date="2020-01" db="EMBL/GenBank/DDBJ databases">
        <authorList>
            <person name="Seo Y.L."/>
        </authorList>
    </citation>
    <scope>NUCLEOTIDE SEQUENCE</scope>
    <source>
        <strain evidence="1">R11</strain>
    </source>
</reference>
<dbReference type="EMBL" id="WWEO01000043">
    <property type="protein sequence ID" value="NCD70808.1"/>
    <property type="molecule type" value="Genomic_DNA"/>
</dbReference>
<name>A0A966DT29_9SPHI</name>
<evidence type="ECO:0000313" key="1">
    <source>
        <dbReference type="EMBL" id="NCD70808.1"/>
    </source>
</evidence>
<dbReference type="Proteomes" id="UP000638732">
    <property type="component" value="Unassembled WGS sequence"/>
</dbReference>
<keyword evidence="2" id="KW-1185">Reference proteome</keyword>
<dbReference type="Gene3D" id="3.40.50.2000">
    <property type="entry name" value="Glycogen Phosphorylase B"/>
    <property type="match status" value="1"/>
</dbReference>
<comment type="caution">
    <text evidence="1">The sequence shown here is derived from an EMBL/GenBank/DDBJ whole genome shotgun (WGS) entry which is preliminary data.</text>
</comment>
<dbReference type="Gene3D" id="3.40.50.11010">
    <property type="match status" value="1"/>
</dbReference>
<proteinExistence type="predicted"/>
<evidence type="ECO:0000313" key="2">
    <source>
        <dbReference type="Proteomes" id="UP000638732"/>
    </source>
</evidence>
<dbReference type="Pfam" id="PF13692">
    <property type="entry name" value="Glyco_trans_1_4"/>
    <property type="match status" value="1"/>
</dbReference>
<organism evidence="1 2">
    <name type="scientific">Mucilaginibacter agri</name>
    <dbReference type="NCBI Taxonomy" id="2695265"/>
    <lineage>
        <taxon>Bacteria</taxon>
        <taxon>Pseudomonadati</taxon>
        <taxon>Bacteroidota</taxon>
        <taxon>Sphingobacteriia</taxon>
        <taxon>Sphingobacteriales</taxon>
        <taxon>Sphingobacteriaceae</taxon>
        <taxon>Mucilaginibacter</taxon>
    </lineage>
</organism>